<dbReference type="AlphaFoldDB" id="A0A0U0T4A7"/>
<evidence type="ECO:0000313" key="1">
    <source>
        <dbReference type="EMBL" id="COX26763.1"/>
    </source>
</evidence>
<accession>A0A0U0T4A7</accession>
<sequence length="71" mass="7684">MLKYVVKRFALKRGALMFGKLVPMGIGAIIGAIGNRLVGKKLVRNARSAFGTPPARWPVTLHVLPTVRDAS</sequence>
<evidence type="ECO:0000313" key="2">
    <source>
        <dbReference type="Proteomes" id="UP000038802"/>
    </source>
</evidence>
<gene>
    <name evidence="1" type="ORF">ERS007703_04994</name>
</gene>
<dbReference type="STRING" id="115862.BBG46_06700"/>
<proteinExistence type="predicted"/>
<reference evidence="2" key="1">
    <citation type="submission" date="2015-03" db="EMBL/GenBank/DDBJ databases">
        <authorList>
            <consortium name="Pathogen Informatics"/>
        </authorList>
    </citation>
    <scope>NUCLEOTIDE SEQUENCE [LARGE SCALE GENOMIC DNA]</scope>
    <source>
        <strain evidence="2">K00500041</strain>
    </source>
</reference>
<protein>
    <submittedName>
        <fullName evidence="1">Membrane protein</fullName>
    </submittedName>
</protein>
<organism evidence="1 2">
    <name type="scientific">Mycobacterium tuberculosis</name>
    <dbReference type="NCBI Taxonomy" id="1773"/>
    <lineage>
        <taxon>Bacteria</taxon>
        <taxon>Bacillati</taxon>
        <taxon>Actinomycetota</taxon>
        <taxon>Actinomycetes</taxon>
        <taxon>Mycobacteriales</taxon>
        <taxon>Mycobacteriaceae</taxon>
        <taxon>Mycobacterium</taxon>
        <taxon>Mycobacterium tuberculosis complex</taxon>
    </lineage>
</organism>
<name>A0A0U0T4A7_MYCTX</name>
<dbReference type="EMBL" id="CSAE01001068">
    <property type="protein sequence ID" value="COX26763.1"/>
    <property type="molecule type" value="Genomic_DNA"/>
</dbReference>
<dbReference type="Proteomes" id="UP000038802">
    <property type="component" value="Unassembled WGS sequence"/>
</dbReference>